<dbReference type="OrthoDB" id="45740at76892"/>
<dbReference type="KEGG" id="bsb:Bresu_0077"/>
<dbReference type="RefSeq" id="WP_013267496.1">
    <property type="nucleotide sequence ID" value="NC_014375.1"/>
</dbReference>
<keyword evidence="2" id="KW-1185">Reference proteome</keyword>
<reference evidence="2" key="1">
    <citation type="journal article" date="2011" name="J. Bacteriol.">
        <title>Genome sequences of eight morphologically diverse alphaproteobacteria.</title>
        <authorList>
            <consortium name="US DOE Joint Genome Institute"/>
            <person name="Brown P.J."/>
            <person name="Kysela D.T."/>
            <person name="Buechlein A."/>
            <person name="Hemmerich C."/>
            <person name="Brun Y.V."/>
        </authorList>
    </citation>
    <scope>NUCLEOTIDE SEQUENCE [LARGE SCALE GENOMIC DNA]</scope>
    <source>
        <strain evidence="2">ATCC 15264 / DSM 4735 / LMG 14903 / NBRC 16000 / CB 81</strain>
    </source>
</reference>
<dbReference type="GO" id="GO:0019068">
    <property type="term" value="P:virion assembly"/>
    <property type="evidence" value="ECO:0007669"/>
    <property type="project" value="InterPro"/>
</dbReference>
<evidence type="ECO:0000313" key="1">
    <source>
        <dbReference type="EMBL" id="ADK99391.1"/>
    </source>
</evidence>
<accession>D9QI89</accession>
<dbReference type="HOGENOM" id="CLU_2258367_0_0_5"/>
<name>D9QI89_BRESC</name>
<organism evidence="1 2">
    <name type="scientific">Brevundimonas subvibrioides (strain ATCC 15264 / DSM 4735 / LMG 14903 / NBRC 16000 / CB 81)</name>
    <name type="common">Caulobacter subvibrioides</name>
    <dbReference type="NCBI Taxonomy" id="633149"/>
    <lineage>
        <taxon>Bacteria</taxon>
        <taxon>Pseudomonadati</taxon>
        <taxon>Pseudomonadota</taxon>
        <taxon>Alphaproteobacteria</taxon>
        <taxon>Caulobacterales</taxon>
        <taxon>Caulobacteraceae</taxon>
        <taxon>Brevundimonas</taxon>
    </lineage>
</organism>
<dbReference type="BioCyc" id="BSUB633149:G1GM8-78-MONOMER"/>
<evidence type="ECO:0000313" key="2">
    <source>
        <dbReference type="Proteomes" id="UP000002696"/>
    </source>
</evidence>
<dbReference type="STRING" id="633149.Bresu_0077"/>
<protein>
    <submittedName>
        <fullName evidence="1">Uncharacterized protein</fullName>
    </submittedName>
</protein>
<dbReference type="Proteomes" id="UP000002696">
    <property type="component" value="Chromosome"/>
</dbReference>
<dbReference type="InParanoid" id="D9QI89"/>
<gene>
    <name evidence="1" type="ordered locus">Bresu_0077</name>
</gene>
<dbReference type="AlphaFoldDB" id="D9QI89"/>
<dbReference type="InterPro" id="IPR008018">
    <property type="entry name" value="Phage_tail_attach_FII"/>
</dbReference>
<dbReference type="Pfam" id="PF05354">
    <property type="entry name" value="Phage_attach"/>
    <property type="match status" value="1"/>
</dbReference>
<proteinExistence type="predicted"/>
<sequence>MSFPEARARQQAAVFARLGEPGHWNSATDPVQVRLVEADDMASLGELQLIVPTMAIRVRKADRPDVQVDDTCWIVAIDRTFRVTSDPMLDRNGVWVCPVVEVT</sequence>
<dbReference type="EMBL" id="CP002102">
    <property type="protein sequence ID" value="ADK99391.1"/>
    <property type="molecule type" value="Genomic_DNA"/>
</dbReference>